<dbReference type="RefSeq" id="WP_262844613.1">
    <property type="nucleotide sequence ID" value="NZ_JANZYP010000031.1"/>
</dbReference>
<evidence type="ECO:0000256" key="1">
    <source>
        <dbReference type="ARBA" id="ARBA00006484"/>
    </source>
</evidence>
<dbReference type="CDD" id="cd05233">
    <property type="entry name" value="SDR_c"/>
    <property type="match status" value="1"/>
</dbReference>
<dbReference type="EMBL" id="JBHSFN010000003">
    <property type="protein sequence ID" value="MFC4585934.1"/>
    <property type="molecule type" value="Genomic_DNA"/>
</dbReference>
<dbReference type="InterPro" id="IPR002347">
    <property type="entry name" value="SDR_fam"/>
</dbReference>
<proteinExistence type="inferred from homology"/>
<dbReference type="SUPFAM" id="SSF51735">
    <property type="entry name" value="NAD(P)-binding Rossmann-fold domains"/>
    <property type="match status" value="1"/>
</dbReference>
<keyword evidence="2 3" id="KW-0560">Oxidoreductase</keyword>
<dbReference type="Gene3D" id="3.40.50.720">
    <property type="entry name" value="NAD(P)-binding Rossmann-like Domain"/>
    <property type="match status" value="1"/>
</dbReference>
<reference evidence="4" key="1">
    <citation type="journal article" date="2019" name="Int. J. Syst. Evol. Microbiol.">
        <title>The Global Catalogue of Microorganisms (GCM) 10K type strain sequencing project: providing services to taxonomists for standard genome sequencing and annotation.</title>
        <authorList>
            <consortium name="The Broad Institute Genomics Platform"/>
            <consortium name="The Broad Institute Genome Sequencing Center for Infectious Disease"/>
            <person name="Wu L."/>
            <person name="Ma J."/>
        </authorList>
    </citation>
    <scope>NUCLEOTIDE SEQUENCE [LARGE SCALE GENOMIC DNA]</scope>
    <source>
        <strain evidence="4">CCUG 49560</strain>
    </source>
</reference>
<dbReference type="PANTHER" id="PTHR24321">
    <property type="entry name" value="DEHYDROGENASES, SHORT CHAIN"/>
    <property type="match status" value="1"/>
</dbReference>
<evidence type="ECO:0000313" key="4">
    <source>
        <dbReference type="Proteomes" id="UP001595891"/>
    </source>
</evidence>
<dbReference type="PRINTS" id="PR00081">
    <property type="entry name" value="GDHRDH"/>
</dbReference>
<comment type="similarity">
    <text evidence="1">Belongs to the short-chain dehydrogenases/reductases (SDR) family.</text>
</comment>
<dbReference type="Proteomes" id="UP001595891">
    <property type="component" value="Unassembled WGS sequence"/>
</dbReference>
<evidence type="ECO:0000313" key="3">
    <source>
        <dbReference type="EMBL" id="MFC4585934.1"/>
    </source>
</evidence>
<dbReference type="InterPro" id="IPR036291">
    <property type="entry name" value="NAD(P)-bd_dom_sf"/>
</dbReference>
<gene>
    <name evidence="3" type="ORF">ACFO8L_07620</name>
</gene>
<dbReference type="Pfam" id="PF13561">
    <property type="entry name" value="adh_short_C2"/>
    <property type="match status" value="1"/>
</dbReference>
<name>A0ABV9EAD1_9ACTN</name>
<accession>A0ABV9EAD1</accession>
<dbReference type="PROSITE" id="PS00061">
    <property type="entry name" value="ADH_SHORT"/>
    <property type="match status" value="1"/>
</dbReference>
<protein>
    <submittedName>
        <fullName evidence="3">SDR family NAD(P)-dependent oxidoreductase</fullName>
        <ecNumber evidence="3">1.1.1.-</ecNumber>
    </submittedName>
</protein>
<organism evidence="3 4">
    <name type="scientific">Sphaerisporangium corydalis</name>
    <dbReference type="NCBI Taxonomy" id="1441875"/>
    <lineage>
        <taxon>Bacteria</taxon>
        <taxon>Bacillati</taxon>
        <taxon>Actinomycetota</taxon>
        <taxon>Actinomycetes</taxon>
        <taxon>Streptosporangiales</taxon>
        <taxon>Streptosporangiaceae</taxon>
        <taxon>Sphaerisporangium</taxon>
    </lineage>
</organism>
<dbReference type="PANTHER" id="PTHR24321:SF14">
    <property type="entry name" value="SHORT-CHAIN TYPE DEHYDROGENASE_REDUCTASE BLR2146-RELATED"/>
    <property type="match status" value="1"/>
</dbReference>
<dbReference type="GO" id="GO:0016491">
    <property type="term" value="F:oxidoreductase activity"/>
    <property type="evidence" value="ECO:0007669"/>
    <property type="project" value="UniProtKB-KW"/>
</dbReference>
<dbReference type="EC" id="1.1.1.-" evidence="3"/>
<sequence>MVGRFVDQVVVVAGGASGIGAATAARLATEGARVIVGDIDIEKAEKVAARITGSGGTATAVPYDQADADSIRALVEAALVTYGAVDGLHANAADLNVIGDDGTAADVSMEVFQRTIDVDLRGYLLLTRYVVPHMLERGRGSIVYTSSGAAFAGEAERVCYAMAKAGVNALMRHVASKWGKRGIRSNAVAPGLVLTTSVRESLPEEFRNSVLRRQRSPRLGDPADVAAAVAYLLSADAEWVVGQVLSVDGGTTIR</sequence>
<evidence type="ECO:0000256" key="2">
    <source>
        <dbReference type="ARBA" id="ARBA00023002"/>
    </source>
</evidence>
<dbReference type="InterPro" id="IPR020904">
    <property type="entry name" value="Sc_DH/Rdtase_CS"/>
</dbReference>
<comment type="caution">
    <text evidence="3">The sequence shown here is derived from an EMBL/GenBank/DDBJ whole genome shotgun (WGS) entry which is preliminary data.</text>
</comment>
<keyword evidence="4" id="KW-1185">Reference proteome</keyword>